<feature type="signal peptide" evidence="2">
    <location>
        <begin position="1"/>
        <end position="30"/>
    </location>
</feature>
<dbReference type="InterPro" id="IPR009576">
    <property type="entry name" value="Biofilm_formation_YgiB"/>
</dbReference>
<feature type="region of interest" description="Disordered" evidence="1">
    <location>
        <begin position="119"/>
        <end position="159"/>
    </location>
</feature>
<keyword evidence="4" id="KW-1185">Reference proteome</keyword>
<dbReference type="Pfam" id="PF06693">
    <property type="entry name" value="DUF1190"/>
    <property type="match status" value="1"/>
</dbReference>
<keyword evidence="2" id="KW-0732">Signal</keyword>
<dbReference type="Proteomes" id="UP000316471">
    <property type="component" value="Unassembled WGS sequence"/>
</dbReference>
<dbReference type="EMBL" id="VLKP01000005">
    <property type="protein sequence ID" value="TWI11661.1"/>
    <property type="molecule type" value="Genomic_DNA"/>
</dbReference>
<comment type="caution">
    <text evidence="3">The sequence shown here is derived from an EMBL/GenBank/DDBJ whole genome shotgun (WGS) entry which is preliminary data.</text>
</comment>
<evidence type="ECO:0000313" key="3">
    <source>
        <dbReference type="EMBL" id="TWI11661.1"/>
    </source>
</evidence>
<reference evidence="3 4" key="1">
    <citation type="journal article" date="2015" name="Stand. Genomic Sci.">
        <title>Genomic Encyclopedia of Bacterial and Archaeal Type Strains, Phase III: the genomes of soil and plant-associated and newly described type strains.</title>
        <authorList>
            <person name="Whitman W.B."/>
            <person name="Woyke T."/>
            <person name="Klenk H.P."/>
            <person name="Zhou Y."/>
            <person name="Lilburn T.G."/>
            <person name="Beck B.J."/>
            <person name="De Vos P."/>
            <person name="Vandamme P."/>
            <person name="Eisen J.A."/>
            <person name="Garrity G."/>
            <person name="Hugenholtz P."/>
            <person name="Kyrpides N.C."/>
        </authorList>
    </citation>
    <scope>NUCLEOTIDE SEQUENCE [LARGE SCALE GENOMIC DNA]</scope>
    <source>
        <strain evidence="3 4">CGMCC 1.10136</strain>
    </source>
</reference>
<evidence type="ECO:0000256" key="1">
    <source>
        <dbReference type="SAM" id="MobiDB-lite"/>
    </source>
</evidence>
<name>A0A562LVI4_9GAMM</name>
<proteinExistence type="predicted"/>
<sequence length="192" mass="19861">MIPMNTPLKRSRRTALVLMGAAPMLLLACAQQPEVQTAEGLFTSVEACVDKTQNPYMCKQAFDQAQGQAAEAAPKFASVQECESQFGQGQCGTQQTTGGHSFIGPLMTGFFLSQLMSGRGGAAPAGGPPPVGTTKGEPAFRSASNDWLKPAPSSTGGATALTRVDAQPDRAMTVRRGGFGATSARRSGSYGG</sequence>
<feature type="chain" id="PRO_5022174478" evidence="2">
    <location>
        <begin position="31"/>
        <end position="192"/>
    </location>
</feature>
<organism evidence="3 4">
    <name type="scientific">Aerolutibacter ruishenii</name>
    <dbReference type="NCBI Taxonomy" id="686800"/>
    <lineage>
        <taxon>Bacteria</taxon>
        <taxon>Pseudomonadati</taxon>
        <taxon>Pseudomonadota</taxon>
        <taxon>Gammaproteobacteria</taxon>
        <taxon>Lysobacterales</taxon>
        <taxon>Lysobacteraceae</taxon>
        <taxon>Aerolutibacter</taxon>
    </lineage>
</organism>
<dbReference type="AlphaFoldDB" id="A0A562LVI4"/>
<accession>A0A562LVI4</accession>
<evidence type="ECO:0000313" key="4">
    <source>
        <dbReference type="Proteomes" id="UP000316471"/>
    </source>
</evidence>
<gene>
    <name evidence="3" type="ORF">IP93_01563</name>
</gene>
<protein>
    <submittedName>
        <fullName evidence="3">Uncharacterized protein YgiB involved in biofilm formation</fullName>
    </submittedName>
</protein>
<evidence type="ECO:0000256" key="2">
    <source>
        <dbReference type="SAM" id="SignalP"/>
    </source>
</evidence>